<feature type="signal peptide" evidence="2">
    <location>
        <begin position="1"/>
        <end position="27"/>
    </location>
</feature>
<keyword evidence="1" id="KW-0812">Transmembrane</keyword>
<accession>A0A7J7CP50</accession>
<dbReference type="AlphaFoldDB" id="A0A7J7CP50"/>
<evidence type="ECO:0000313" key="3">
    <source>
        <dbReference type="EMBL" id="KAF5735778.1"/>
    </source>
</evidence>
<reference evidence="3 4" key="1">
    <citation type="journal article" date="2020" name="Nat. Commun.">
        <title>Genome of Tripterygium wilfordii and identification of cytochrome P450 involved in triptolide biosynthesis.</title>
        <authorList>
            <person name="Tu L."/>
            <person name="Su P."/>
            <person name="Zhang Z."/>
            <person name="Gao L."/>
            <person name="Wang J."/>
            <person name="Hu T."/>
            <person name="Zhou J."/>
            <person name="Zhang Y."/>
            <person name="Zhao Y."/>
            <person name="Liu Y."/>
            <person name="Song Y."/>
            <person name="Tong Y."/>
            <person name="Lu Y."/>
            <person name="Yang J."/>
            <person name="Xu C."/>
            <person name="Jia M."/>
            <person name="Peters R.J."/>
            <person name="Huang L."/>
            <person name="Gao W."/>
        </authorList>
    </citation>
    <scope>NUCLEOTIDE SEQUENCE [LARGE SCALE GENOMIC DNA]</scope>
    <source>
        <strain evidence="4">cv. XIE 37</strain>
        <tissue evidence="3">Leaf</tissue>
    </source>
</reference>
<dbReference type="EMBL" id="JAAARO010000015">
    <property type="protein sequence ID" value="KAF5735778.1"/>
    <property type="molecule type" value="Genomic_DNA"/>
</dbReference>
<dbReference type="PANTHER" id="PTHR33659">
    <property type="entry name" value="PROTEIN, PUTATIVE-RELATED-RELATED"/>
    <property type="match status" value="1"/>
</dbReference>
<protein>
    <submittedName>
        <fullName evidence="3">Uncharacterized protein</fullName>
    </submittedName>
</protein>
<evidence type="ECO:0000256" key="1">
    <source>
        <dbReference type="SAM" id="Phobius"/>
    </source>
</evidence>
<organism evidence="3 4">
    <name type="scientific">Tripterygium wilfordii</name>
    <name type="common">Thunder God vine</name>
    <dbReference type="NCBI Taxonomy" id="458696"/>
    <lineage>
        <taxon>Eukaryota</taxon>
        <taxon>Viridiplantae</taxon>
        <taxon>Streptophyta</taxon>
        <taxon>Embryophyta</taxon>
        <taxon>Tracheophyta</taxon>
        <taxon>Spermatophyta</taxon>
        <taxon>Magnoliopsida</taxon>
        <taxon>eudicotyledons</taxon>
        <taxon>Gunneridae</taxon>
        <taxon>Pentapetalae</taxon>
        <taxon>rosids</taxon>
        <taxon>fabids</taxon>
        <taxon>Celastrales</taxon>
        <taxon>Celastraceae</taxon>
        <taxon>Tripterygium</taxon>
    </lineage>
</organism>
<gene>
    <name evidence="3" type="ORF">HS088_TW15G01294</name>
</gene>
<proteinExistence type="predicted"/>
<evidence type="ECO:0000256" key="2">
    <source>
        <dbReference type="SAM" id="SignalP"/>
    </source>
</evidence>
<keyword evidence="2" id="KW-0732">Signal</keyword>
<dbReference type="InParanoid" id="A0A7J7CP50"/>
<dbReference type="PANTHER" id="PTHR33659:SF10">
    <property type="match status" value="1"/>
</dbReference>
<feature type="transmembrane region" description="Helical" evidence="1">
    <location>
        <begin position="46"/>
        <end position="66"/>
    </location>
</feature>
<sequence>MAHLTNCSVVFFMVLALALLSFAAVTAQDSAISPSPAMDAGAGSPMTFSSASICFALFVSTLALLWH</sequence>
<evidence type="ECO:0000313" key="4">
    <source>
        <dbReference type="Proteomes" id="UP000593562"/>
    </source>
</evidence>
<dbReference type="Proteomes" id="UP000593562">
    <property type="component" value="Unassembled WGS sequence"/>
</dbReference>
<keyword evidence="4" id="KW-1185">Reference proteome</keyword>
<name>A0A7J7CP50_TRIWF</name>
<keyword evidence="1" id="KW-0472">Membrane</keyword>
<comment type="caution">
    <text evidence="3">The sequence shown here is derived from an EMBL/GenBank/DDBJ whole genome shotgun (WGS) entry which is preliminary data.</text>
</comment>
<feature type="chain" id="PRO_5029863226" evidence="2">
    <location>
        <begin position="28"/>
        <end position="67"/>
    </location>
</feature>
<keyword evidence="1" id="KW-1133">Transmembrane helix</keyword>